<dbReference type="InterPro" id="IPR016177">
    <property type="entry name" value="DNA-bd_dom_sf"/>
</dbReference>
<proteinExistence type="inferred from homology"/>
<keyword evidence="6" id="KW-0804">Transcription</keyword>
<feature type="transmembrane region" description="Helical" evidence="9">
    <location>
        <begin position="386"/>
        <end position="405"/>
    </location>
</feature>
<feature type="transmembrane region" description="Helical" evidence="9">
    <location>
        <begin position="140"/>
        <end position="170"/>
    </location>
</feature>
<comment type="subcellular location">
    <subcellularLocation>
        <location evidence="1">Nucleus</location>
    </subcellularLocation>
</comment>
<feature type="transmembrane region" description="Helical" evidence="9">
    <location>
        <begin position="109"/>
        <end position="128"/>
    </location>
</feature>
<dbReference type="PANTHER" id="PTHR31657">
    <property type="entry name" value="ETHYLENE-RESPONSIVE TRANSCRIPTION FACTOR ERF061"/>
    <property type="match status" value="1"/>
</dbReference>
<comment type="caution">
    <text evidence="11">The sequence shown here is derived from an EMBL/GenBank/DDBJ whole genome shotgun (WGS) entry which is preliminary data.</text>
</comment>
<protein>
    <submittedName>
        <fullName evidence="11">Disease resistance protein RPM1-like</fullName>
    </submittedName>
</protein>
<keyword evidence="3" id="KW-0805">Transcription regulation</keyword>
<dbReference type="GO" id="GO:0009873">
    <property type="term" value="P:ethylene-activated signaling pathway"/>
    <property type="evidence" value="ECO:0007669"/>
    <property type="project" value="UniProtKB-KW"/>
</dbReference>
<feature type="transmembrane region" description="Helical" evidence="9">
    <location>
        <begin position="48"/>
        <end position="67"/>
    </location>
</feature>
<comment type="similarity">
    <text evidence="8">Belongs to the AP2/ERF transcription factor family. ERF subfamily.</text>
</comment>
<dbReference type="CDD" id="cd00018">
    <property type="entry name" value="AP2"/>
    <property type="match status" value="1"/>
</dbReference>
<dbReference type="PROSITE" id="PS51032">
    <property type="entry name" value="AP2_ERF"/>
    <property type="match status" value="1"/>
</dbReference>
<keyword evidence="9" id="KW-1133">Transmembrane helix</keyword>
<keyword evidence="4" id="KW-0238">DNA-binding</keyword>
<evidence type="ECO:0000256" key="1">
    <source>
        <dbReference type="ARBA" id="ARBA00004123"/>
    </source>
</evidence>
<evidence type="ECO:0000256" key="2">
    <source>
        <dbReference type="ARBA" id="ARBA00022745"/>
    </source>
</evidence>
<evidence type="ECO:0000256" key="7">
    <source>
        <dbReference type="ARBA" id="ARBA00023242"/>
    </source>
</evidence>
<accession>A0A834WGG2</accession>
<keyword evidence="9" id="KW-0472">Membrane</keyword>
<dbReference type="InterPro" id="IPR051758">
    <property type="entry name" value="ERF/AP2-like"/>
</dbReference>
<gene>
    <name evidence="11" type="ORF">G2W53_030153</name>
</gene>
<feature type="domain" description="AP2/ERF" evidence="10">
    <location>
        <begin position="229"/>
        <end position="288"/>
    </location>
</feature>
<dbReference type="FunFam" id="3.30.730.10:FF:000001">
    <property type="entry name" value="Ethylene-responsive transcription factor 2"/>
    <property type="match status" value="1"/>
</dbReference>
<dbReference type="Proteomes" id="UP000634136">
    <property type="component" value="Unassembled WGS sequence"/>
</dbReference>
<evidence type="ECO:0000256" key="3">
    <source>
        <dbReference type="ARBA" id="ARBA00023015"/>
    </source>
</evidence>
<dbReference type="SUPFAM" id="SSF52058">
    <property type="entry name" value="L domain-like"/>
    <property type="match status" value="1"/>
</dbReference>
<dbReference type="OrthoDB" id="598235at2759"/>
<dbReference type="Gene3D" id="3.30.730.10">
    <property type="entry name" value="AP2/ERF domain"/>
    <property type="match status" value="1"/>
</dbReference>
<feature type="transmembrane region" description="Helical" evidence="9">
    <location>
        <begin position="417"/>
        <end position="447"/>
    </location>
</feature>
<dbReference type="EMBL" id="JAAIUW010000009">
    <property type="protein sequence ID" value="KAF7816184.1"/>
    <property type="molecule type" value="Genomic_DNA"/>
</dbReference>
<evidence type="ECO:0000313" key="12">
    <source>
        <dbReference type="Proteomes" id="UP000634136"/>
    </source>
</evidence>
<dbReference type="PRINTS" id="PR00367">
    <property type="entry name" value="ETHRSPELEMNT"/>
</dbReference>
<dbReference type="GO" id="GO:0000976">
    <property type="term" value="F:transcription cis-regulatory region binding"/>
    <property type="evidence" value="ECO:0007669"/>
    <property type="project" value="UniProtKB-ARBA"/>
</dbReference>
<dbReference type="InterPro" id="IPR001471">
    <property type="entry name" value="AP2/ERF_dom"/>
</dbReference>
<feature type="transmembrane region" description="Helical" evidence="9">
    <location>
        <begin position="79"/>
        <end position="97"/>
    </location>
</feature>
<feature type="transmembrane region" description="Helical" evidence="9">
    <location>
        <begin position="354"/>
        <end position="374"/>
    </location>
</feature>
<dbReference type="GO" id="GO:0003700">
    <property type="term" value="F:DNA-binding transcription factor activity"/>
    <property type="evidence" value="ECO:0007669"/>
    <property type="project" value="InterPro"/>
</dbReference>
<feature type="transmembrane region" description="Helical" evidence="9">
    <location>
        <begin position="16"/>
        <end position="36"/>
    </location>
</feature>
<dbReference type="InterPro" id="IPR032675">
    <property type="entry name" value="LRR_dom_sf"/>
</dbReference>
<keyword evidence="7" id="KW-0539">Nucleus</keyword>
<organism evidence="11 12">
    <name type="scientific">Senna tora</name>
    <dbReference type="NCBI Taxonomy" id="362788"/>
    <lineage>
        <taxon>Eukaryota</taxon>
        <taxon>Viridiplantae</taxon>
        <taxon>Streptophyta</taxon>
        <taxon>Embryophyta</taxon>
        <taxon>Tracheophyta</taxon>
        <taxon>Spermatophyta</taxon>
        <taxon>Magnoliopsida</taxon>
        <taxon>eudicotyledons</taxon>
        <taxon>Gunneridae</taxon>
        <taxon>Pentapetalae</taxon>
        <taxon>rosids</taxon>
        <taxon>fabids</taxon>
        <taxon>Fabales</taxon>
        <taxon>Fabaceae</taxon>
        <taxon>Caesalpinioideae</taxon>
        <taxon>Cassia clade</taxon>
        <taxon>Senna</taxon>
    </lineage>
</organism>
<dbReference type="AlphaFoldDB" id="A0A834WGG2"/>
<dbReference type="GO" id="GO:0005634">
    <property type="term" value="C:nucleus"/>
    <property type="evidence" value="ECO:0007669"/>
    <property type="project" value="UniProtKB-SubCell"/>
</dbReference>
<dbReference type="SUPFAM" id="SSF54171">
    <property type="entry name" value="DNA-binding domain"/>
    <property type="match status" value="1"/>
</dbReference>
<dbReference type="PANTHER" id="PTHR31657:SF19">
    <property type="entry name" value="ETHYLENE-RESPONSIVE TRANSCRIPTION FACTOR ERF053"/>
    <property type="match status" value="1"/>
</dbReference>
<dbReference type="Pfam" id="PF00847">
    <property type="entry name" value="AP2"/>
    <property type="match status" value="1"/>
</dbReference>
<name>A0A834WGG2_9FABA</name>
<dbReference type="SMART" id="SM00380">
    <property type="entry name" value="AP2"/>
    <property type="match status" value="1"/>
</dbReference>
<evidence type="ECO:0000259" key="10">
    <source>
        <dbReference type="PROSITE" id="PS51032"/>
    </source>
</evidence>
<keyword evidence="2" id="KW-0936">Ethylene signaling pathway</keyword>
<reference evidence="11" key="1">
    <citation type="submission" date="2020-09" db="EMBL/GenBank/DDBJ databases">
        <title>Genome-Enabled Discovery of Anthraquinone Biosynthesis in Senna tora.</title>
        <authorList>
            <person name="Kang S.-H."/>
            <person name="Pandey R.P."/>
            <person name="Lee C.-M."/>
            <person name="Sim J.-S."/>
            <person name="Jeong J.-T."/>
            <person name="Choi B.-S."/>
            <person name="Jung M."/>
            <person name="Ginzburg D."/>
            <person name="Zhao K."/>
            <person name="Won S.Y."/>
            <person name="Oh T.-J."/>
            <person name="Yu Y."/>
            <person name="Kim N.-H."/>
            <person name="Lee O.R."/>
            <person name="Lee T.-H."/>
            <person name="Bashyal P."/>
            <person name="Kim T.-S."/>
            <person name="Lee W.-H."/>
            <person name="Kawkins C."/>
            <person name="Kim C.-K."/>
            <person name="Kim J.S."/>
            <person name="Ahn B.O."/>
            <person name="Rhee S.Y."/>
            <person name="Sohng J.K."/>
        </authorList>
    </citation>
    <scope>NUCLEOTIDE SEQUENCE</scope>
    <source>
        <tissue evidence="11">Leaf</tissue>
    </source>
</reference>
<keyword evidence="5" id="KW-0010">Activator</keyword>
<keyword evidence="12" id="KW-1185">Reference proteome</keyword>
<evidence type="ECO:0000256" key="9">
    <source>
        <dbReference type="SAM" id="Phobius"/>
    </source>
</evidence>
<evidence type="ECO:0000313" key="11">
    <source>
        <dbReference type="EMBL" id="KAF7816184.1"/>
    </source>
</evidence>
<evidence type="ECO:0000256" key="6">
    <source>
        <dbReference type="ARBA" id="ARBA00023163"/>
    </source>
</evidence>
<dbReference type="Gene3D" id="3.80.10.10">
    <property type="entry name" value="Ribonuclease Inhibitor"/>
    <property type="match status" value="1"/>
</dbReference>
<evidence type="ECO:0000256" key="8">
    <source>
        <dbReference type="ARBA" id="ARBA00024343"/>
    </source>
</evidence>
<evidence type="ECO:0000256" key="5">
    <source>
        <dbReference type="ARBA" id="ARBA00023159"/>
    </source>
</evidence>
<keyword evidence="9" id="KW-0812">Transmembrane</keyword>
<dbReference type="InterPro" id="IPR036955">
    <property type="entry name" value="AP2/ERF_dom_sf"/>
</dbReference>
<evidence type="ECO:0000256" key="4">
    <source>
        <dbReference type="ARBA" id="ARBA00023125"/>
    </source>
</evidence>
<sequence>MVLIHIGVVKILVQPLLWRIVGFASSAVGFLCYALSSSFTHLFGDWNLLKIIIYSALSCIICSFLLYAKKWSVSRSSLVKVQMGFLVLIIISVYSFFYDKAVNGSKPDVLSLVSCGAFAFMSFSLSRLTDLGFEVDLLNFFLGCLILLLMKIHLMLGLVGAILGYSLTLFRWCLEIQMENMESGNMMEDDVVIDVDSGKEGELMEGNEKSEEGIRKRKWAGEGINTRKVYRGVRKRSWGKWVAEIRVYRERKTTRLWLGTFDTAKEAAMAYDREAFKLRGKNARLNFPHLFFNKDSTSKQPELTTPEGIGLGRNGGLVGVLELLWLCGMISRRFNHSFLFFMLYAKKWRVSRSWVVKAQMGFLVLMLISVYSFFYDKGVNGSKPDLLSLLSCAAFAFMSFSLSRLTDLGFEVDLLNFFLGCLILLLMKIHLMLGLVGAVFGYSLTLFRSSLDFQMEIGSATTFDHVVLDIIDYSAVPVHTGADSNHDFQMDNSGSHEELFAVAETFSRLKWNPSLSSLVSLFLKWSHLKHDPLVYLQDLPILTHLELLHACDADTLCFKSGKFKNLKILGVDKFDELREVNVEKGAMPCLEKLTIQRCELLKKVPSGIQHLTKLKVLEFIDMPNELIATLRPNGRGKDYWKVAHIPQVYSIYWRDGGWDVHTLDSYKECSHPSSFWYCHNS</sequence>